<dbReference type="AlphaFoldDB" id="A0A8J3CCN0"/>
<accession>A0A8J3CCN0</accession>
<keyword evidence="2" id="KW-1185">Reference proteome</keyword>
<sequence>MPMTAPWGHLVTERRFSLTADQDWAPEWATRALLDWAHAANLPLHVFQTNPSPALDEAARAGAITRGWHPNFAPGSSHGSDPRAVVAHLAGFLPGVRTVRSHGFSESYQAWLALADAGIRFDSQFPSAFSGHLLPMVHASGIVRLPVWFEDDVWMRLFPGAGEISPIRRTLACPGLKILNVHPVHIALNSPRMTFYDTRREAIYNGDGPLAAHPGFGVRDAVEAVVAAARNDGADWYSFEDLCDEVARLVAASEELQATAPVLAPPTAAG</sequence>
<proteinExistence type="predicted"/>
<protein>
    <submittedName>
        <fullName evidence="1">Uncharacterized protein</fullName>
    </submittedName>
</protein>
<reference evidence="1" key="1">
    <citation type="journal article" date="2014" name="Int. J. Syst. Evol. Microbiol.">
        <title>Complete genome sequence of Corynebacterium casei LMG S-19264T (=DSM 44701T), isolated from a smear-ripened cheese.</title>
        <authorList>
            <consortium name="US DOE Joint Genome Institute (JGI-PGF)"/>
            <person name="Walter F."/>
            <person name="Albersmeier A."/>
            <person name="Kalinowski J."/>
            <person name="Ruckert C."/>
        </authorList>
    </citation>
    <scope>NUCLEOTIDE SEQUENCE</scope>
    <source>
        <strain evidence="1">CGMCC 4.5737</strain>
    </source>
</reference>
<evidence type="ECO:0000313" key="1">
    <source>
        <dbReference type="EMBL" id="GGM47907.1"/>
    </source>
</evidence>
<dbReference type="Pfam" id="PF22537">
    <property type="entry name" value="WbmS-like"/>
    <property type="match status" value="1"/>
</dbReference>
<name>A0A8J3CCN0_9PSEU</name>
<reference evidence="1" key="2">
    <citation type="submission" date="2020-09" db="EMBL/GenBank/DDBJ databases">
        <authorList>
            <person name="Sun Q."/>
            <person name="Zhou Y."/>
        </authorList>
    </citation>
    <scope>NUCLEOTIDE SEQUENCE</scope>
    <source>
        <strain evidence="1">CGMCC 4.5737</strain>
    </source>
</reference>
<comment type="caution">
    <text evidence="1">The sequence shown here is derived from an EMBL/GenBank/DDBJ whole genome shotgun (WGS) entry which is preliminary data.</text>
</comment>
<evidence type="ECO:0000313" key="2">
    <source>
        <dbReference type="Proteomes" id="UP000637578"/>
    </source>
</evidence>
<dbReference type="Proteomes" id="UP000637578">
    <property type="component" value="Unassembled WGS sequence"/>
</dbReference>
<gene>
    <name evidence="1" type="ORF">GCM10012275_18700</name>
</gene>
<dbReference type="Gene3D" id="3.20.20.370">
    <property type="entry name" value="Glycoside hydrolase/deacetylase"/>
    <property type="match status" value="1"/>
</dbReference>
<dbReference type="InterPro" id="IPR054492">
    <property type="entry name" value="WbmS-like"/>
</dbReference>
<dbReference type="EMBL" id="BMMK01000006">
    <property type="protein sequence ID" value="GGM47907.1"/>
    <property type="molecule type" value="Genomic_DNA"/>
</dbReference>
<organism evidence="1 2">
    <name type="scientific">Longimycelium tulufanense</name>
    <dbReference type="NCBI Taxonomy" id="907463"/>
    <lineage>
        <taxon>Bacteria</taxon>
        <taxon>Bacillati</taxon>
        <taxon>Actinomycetota</taxon>
        <taxon>Actinomycetes</taxon>
        <taxon>Pseudonocardiales</taxon>
        <taxon>Pseudonocardiaceae</taxon>
        <taxon>Longimycelium</taxon>
    </lineage>
</organism>